<dbReference type="GO" id="GO:0016020">
    <property type="term" value="C:membrane"/>
    <property type="evidence" value="ECO:0007669"/>
    <property type="project" value="InterPro"/>
</dbReference>
<keyword evidence="10" id="KW-1185">Reference proteome</keyword>
<evidence type="ECO:0000256" key="7">
    <source>
        <dbReference type="ARBA" id="ARBA00022777"/>
    </source>
</evidence>
<keyword evidence="7" id="KW-0418">Kinase</keyword>
<dbReference type="GO" id="GO:0016301">
    <property type="term" value="F:kinase activity"/>
    <property type="evidence" value="ECO:0007669"/>
    <property type="project" value="UniProtKB-KW"/>
</dbReference>
<dbReference type="STRING" id="246191.SAMN05660337_0978"/>
<dbReference type="PANTHER" id="PTHR33799:SF1">
    <property type="entry name" value="PTS SYSTEM MANNOSE-SPECIFIC EIIAB COMPONENT-RELATED"/>
    <property type="match status" value="1"/>
</dbReference>
<keyword evidence="3" id="KW-0963">Cytoplasm</keyword>
<keyword evidence="2" id="KW-0813">Transport</keyword>
<dbReference type="InterPro" id="IPR051471">
    <property type="entry name" value="Bacterial_PTS_sugar_comp"/>
</dbReference>
<sequence length="142" mass="14814">MDTEASKVGIVIVTHGHFGQALIDAAELIVGPQDNVLSLCVDGTKGIDAAVESLKKNISEVKSGAGVLILTDMFGGTPTNLSLSLLQTNDIEVVTGVSLPMLLKALQKRNDSLQNMAAEVSRAGTKGIVIAGEMLRKRTSKG</sequence>
<comment type="subcellular location">
    <subcellularLocation>
        <location evidence="1">Cytoplasm</location>
    </subcellularLocation>
</comment>
<evidence type="ECO:0000313" key="10">
    <source>
        <dbReference type="Proteomes" id="UP000199053"/>
    </source>
</evidence>
<dbReference type="SUPFAM" id="SSF53062">
    <property type="entry name" value="PTS system fructose IIA component-like"/>
    <property type="match status" value="1"/>
</dbReference>
<dbReference type="EMBL" id="FNGA01000002">
    <property type="protein sequence ID" value="SDK71894.1"/>
    <property type="molecule type" value="Genomic_DNA"/>
</dbReference>
<evidence type="ECO:0000256" key="3">
    <source>
        <dbReference type="ARBA" id="ARBA00022490"/>
    </source>
</evidence>
<evidence type="ECO:0000256" key="6">
    <source>
        <dbReference type="ARBA" id="ARBA00022683"/>
    </source>
</evidence>
<dbReference type="CDD" id="cd00006">
    <property type="entry name" value="PTS_IIA_man"/>
    <property type="match status" value="1"/>
</dbReference>
<dbReference type="OrthoDB" id="9794368at2"/>
<dbReference type="InterPro" id="IPR033887">
    <property type="entry name" value="PTS_IIA_man"/>
</dbReference>
<evidence type="ECO:0000259" key="8">
    <source>
        <dbReference type="PROSITE" id="PS51096"/>
    </source>
</evidence>
<keyword evidence="5" id="KW-0808">Transferase</keyword>
<dbReference type="Pfam" id="PF03610">
    <property type="entry name" value="EIIA-man"/>
    <property type="match status" value="1"/>
</dbReference>
<evidence type="ECO:0000256" key="4">
    <source>
        <dbReference type="ARBA" id="ARBA00022597"/>
    </source>
</evidence>
<evidence type="ECO:0000256" key="1">
    <source>
        <dbReference type="ARBA" id="ARBA00004496"/>
    </source>
</evidence>
<gene>
    <name evidence="9" type="ORF">SAMN05660337_0978</name>
</gene>
<dbReference type="AlphaFoldDB" id="A0A1G9E6Z2"/>
<dbReference type="Proteomes" id="UP000199053">
    <property type="component" value="Unassembled WGS sequence"/>
</dbReference>
<accession>A0A1G9E6Z2</accession>
<dbReference type="GO" id="GO:0009401">
    <property type="term" value="P:phosphoenolpyruvate-dependent sugar phosphotransferase system"/>
    <property type="evidence" value="ECO:0007669"/>
    <property type="project" value="UniProtKB-KW"/>
</dbReference>
<dbReference type="GO" id="GO:0005737">
    <property type="term" value="C:cytoplasm"/>
    <property type="evidence" value="ECO:0007669"/>
    <property type="project" value="UniProtKB-SubCell"/>
</dbReference>
<dbReference type="InterPro" id="IPR036662">
    <property type="entry name" value="PTS_EIIA_man-typ_sf"/>
</dbReference>
<feature type="domain" description="PTS EIIA type-4" evidence="8">
    <location>
        <begin position="7"/>
        <end position="128"/>
    </location>
</feature>
<keyword evidence="4" id="KW-0762">Sugar transport</keyword>
<proteinExistence type="predicted"/>
<dbReference type="PROSITE" id="PS51096">
    <property type="entry name" value="PTS_EIIA_TYPE_4"/>
    <property type="match status" value="1"/>
</dbReference>
<dbReference type="InterPro" id="IPR004701">
    <property type="entry name" value="PTS_EIIA_man-typ"/>
</dbReference>
<dbReference type="PANTHER" id="PTHR33799">
    <property type="entry name" value="PTS PERMEASE-RELATED-RELATED"/>
    <property type="match status" value="1"/>
</dbReference>
<keyword evidence="6" id="KW-0598">Phosphotransferase system</keyword>
<organism evidence="9 10">
    <name type="scientific">Maridesulfovibrio ferrireducens</name>
    <dbReference type="NCBI Taxonomy" id="246191"/>
    <lineage>
        <taxon>Bacteria</taxon>
        <taxon>Pseudomonadati</taxon>
        <taxon>Thermodesulfobacteriota</taxon>
        <taxon>Desulfovibrionia</taxon>
        <taxon>Desulfovibrionales</taxon>
        <taxon>Desulfovibrionaceae</taxon>
        <taxon>Maridesulfovibrio</taxon>
    </lineage>
</organism>
<evidence type="ECO:0000256" key="5">
    <source>
        <dbReference type="ARBA" id="ARBA00022679"/>
    </source>
</evidence>
<reference evidence="10" key="1">
    <citation type="submission" date="2016-10" db="EMBL/GenBank/DDBJ databases">
        <authorList>
            <person name="Varghese N."/>
            <person name="Submissions S."/>
        </authorList>
    </citation>
    <scope>NUCLEOTIDE SEQUENCE [LARGE SCALE GENOMIC DNA]</scope>
    <source>
        <strain evidence="10">DSM 16995</strain>
    </source>
</reference>
<evidence type="ECO:0000313" key="9">
    <source>
        <dbReference type="EMBL" id="SDK71894.1"/>
    </source>
</evidence>
<evidence type="ECO:0000256" key="2">
    <source>
        <dbReference type="ARBA" id="ARBA00022448"/>
    </source>
</evidence>
<name>A0A1G9E6Z2_9BACT</name>
<dbReference type="Gene3D" id="3.40.50.510">
    <property type="entry name" value="Phosphotransferase system, mannose-type IIA component"/>
    <property type="match status" value="1"/>
</dbReference>
<protein>
    <submittedName>
        <fullName evidence="9">PTS system, mannose-specific IIA component</fullName>
    </submittedName>
</protein>
<dbReference type="RefSeq" id="WP_092158859.1">
    <property type="nucleotide sequence ID" value="NZ_FNGA01000002.1"/>
</dbReference>